<reference evidence="1" key="3">
    <citation type="submission" date="2022-06" db="UniProtKB">
        <authorList>
            <consortium name="EnsemblPlants"/>
        </authorList>
    </citation>
    <scope>IDENTIFICATION</scope>
</reference>
<keyword evidence="2" id="KW-1185">Reference proteome</keyword>
<organism evidence="1 2">
    <name type="scientific">Triticum urartu</name>
    <name type="common">Red wild einkorn</name>
    <name type="synonym">Crithodium urartu</name>
    <dbReference type="NCBI Taxonomy" id="4572"/>
    <lineage>
        <taxon>Eukaryota</taxon>
        <taxon>Viridiplantae</taxon>
        <taxon>Streptophyta</taxon>
        <taxon>Embryophyta</taxon>
        <taxon>Tracheophyta</taxon>
        <taxon>Spermatophyta</taxon>
        <taxon>Magnoliopsida</taxon>
        <taxon>Liliopsida</taxon>
        <taxon>Poales</taxon>
        <taxon>Poaceae</taxon>
        <taxon>BOP clade</taxon>
        <taxon>Pooideae</taxon>
        <taxon>Triticodae</taxon>
        <taxon>Triticeae</taxon>
        <taxon>Triticinae</taxon>
        <taxon>Triticum</taxon>
    </lineage>
</organism>
<accession>A0A8R7PCR8</accession>
<reference evidence="2" key="1">
    <citation type="journal article" date="2013" name="Nature">
        <title>Draft genome of the wheat A-genome progenitor Triticum urartu.</title>
        <authorList>
            <person name="Ling H.Q."/>
            <person name="Zhao S."/>
            <person name="Liu D."/>
            <person name="Wang J."/>
            <person name="Sun H."/>
            <person name="Zhang C."/>
            <person name="Fan H."/>
            <person name="Li D."/>
            <person name="Dong L."/>
            <person name="Tao Y."/>
            <person name="Gao C."/>
            <person name="Wu H."/>
            <person name="Li Y."/>
            <person name="Cui Y."/>
            <person name="Guo X."/>
            <person name="Zheng S."/>
            <person name="Wang B."/>
            <person name="Yu K."/>
            <person name="Liang Q."/>
            <person name="Yang W."/>
            <person name="Lou X."/>
            <person name="Chen J."/>
            <person name="Feng M."/>
            <person name="Jian J."/>
            <person name="Zhang X."/>
            <person name="Luo G."/>
            <person name="Jiang Y."/>
            <person name="Liu J."/>
            <person name="Wang Z."/>
            <person name="Sha Y."/>
            <person name="Zhang B."/>
            <person name="Wu H."/>
            <person name="Tang D."/>
            <person name="Shen Q."/>
            <person name="Xue P."/>
            <person name="Zou S."/>
            <person name="Wang X."/>
            <person name="Liu X."/>
            <person name="Wang F."/>
            <person name="Yang Y."/>
            <person name="An X."/>
            <person name="Dong Z."/>
            <person name="Zhang K."/>
            <person name="Zhang X."/>
            <person name="Luo M.C."/>
            <person name="Dvorak J."/>
            <person name="Tong Y."/>
            <person name="Wang J."/>
            <person name="Yang H."/>
            <person name="Li Z."/>
            <person name="Wang D."/>
            <person name="Zhang A."/>
            <person name="Wang J."/>
        </authorList>
    </citation>
    <scope>NUCLEOTIDE SEQUENCE</scope>
    <source>
        <strain evidence="2">cv. G1812</strain>
    </source>
</reference>
<reference evidence="1" key="2">
    <citation type="submission" date="2018-03" db="EMBL/GenBank/DDBJ databases">
        <title>The Triticum urartu genome reveals the dynamic nature of wheat genome evolution.</title>
        <authorList>
            <person name="Ling H."/>
            <person name="Ma B."/>
            <person name="Shi X."/>
            <person name="Liu H."/>
            <person name="Dong L."/>
            <person name="Sun H."/>
            <person name="Cao Y."/>
            <person name="Gao Q."/>
            <person name="Zheng S."/>
            <person name="Li Y."/>
            <person name="Yu Y."/>
            <person name="Du H."/>
            <person name="Qi M."/>
            <person name="Li Y."/>
            <person name="Yu H."/>
            <person name="Cui Y."/>
            <person name="Wang N."/>
            <person name="Chen C."/>
            <person name="Wu H."/>
            <person name="Zhao Y."/>
            <person name="Zhang J."/>
            <person name="Li Y."/>
            <person name="Zhou W."/>
            <person name="Zhang B."/>
            <person name="Hu W."/>
            <person name="Eijk M."/>
            <person name="Tang J."/>
            <person name="Witsenboer H."/>
            <person name="Zhao S."/>
            <person name="Li Z."/>
            <person name="Zhang A."/>
            <person name="Wang D."/>
            <person name="Liang C."/>
        </authorList>
    </citation>
    <scope>NUCLEOTIDE SEQUENCE [LARGE SCALE GENOMIC DNA]</scope>
    <source>
        <strain evidence="1">cv. G1812</strain>
    </source>
</reference>
<name>A0A8R7PCR8_TRIUA</name>
<dbReference type="EnsemblPlants" id="TuG1812G0200002007.01.T01">
    <property type="protein sequence ID" value="TuG1812G0200002007.01.T01.cds289374"/>
    <property type="gene ID" value="TuG1812G0200002007.01"/>
</dbReference>
<proteinExistence type="predicted"/>
<protein>
    <submittedName>
        <fullName evidence="1">Uncharacterized protein</fullName>
    </submittedName>
</protein>
<sequence length="91" mass="10508">MSSPKITWMLLSTDVSDQPSNLPSLAVADHICIHITQPRAGRYLHMIIAPRPIHIGLLCSRRQNQERSRRGERQTKHYFLHFTIPVLHCIT</sequence>
<dbReference type="AlphaFoldDB" id="A0A8R7PCR8"/>
<evidence type="ECO:0000313" key="2">
    <source>
        <dbReference type="Proteomes" id="UP000015106"/>
    </source>
</evidence>
<evidence type="ECO:0000313" key="1">
    <source>
        <dbReference type="EnsemblPlants" id="TuG1812G0200002007.01.T01.cds289374"/>
    </source>
</evidence>
<dbReference type="Gramene" id="TuG1812G0200002007.01.T01">
    <property type="protein sequence ID" value="TuG1812G0200002007.01.T01.cds289374"/>
    <property type="gene ID" value="TuG1812G0200002007.01"/>
</dbReference>
<dbReference type="Proteomes" id="UP000015106">
    <property type="component" value="Chromosome 2"/>
</dbReference>